<feature type="region of interest" description="Disordered" evidence="1">
    <location>
        <begin position="1"/>
        <end position="56"/>
    </location>
</feature>
<organism evidence="3">
    <name type="scientific">Aplanochytrium stocchinoi</name>
    <dbReference type="NCBI Taxonomy" id="215587"/>
    <lineage>
        <taxon>Eukaryota</taxon>
        <taxon>Sar</taxon>
        <taxon>Stramenopiles</taxon>
        <taxon>Bigyra</taxon>
        <taxon>Labyrinthulomycetes</taxon>
        <taxon>Thraustochytrida</taxon>
        <taxon>Thraustochytriidae</taxon>
        <taxon>Aplanochytrium</taxon>
    </lineage>
</organism>
<protein>
    <recommendedName>
        <fullName evidence="2">Pinin/SDK/MemA protein domain-containing protein</fullName>
    </recommendedName>
</protein>
<sequence length="170" mass="19865">MDVQKVSSAVDESVDTRDKSKAGIDSALRKRPRDRESDSGDVSESERERDRDRKKLDQLKERKGVALQQATYALRSALRLKQMSKNMKIHHESLSNFLFTKTEPRLYYKPAKLIPLTQMRAKICKRVIMEECEIKMKRFDAQIKREMSRTETKKRVAADAAKQYKRQTSL</sequence>
<dbReference type="AlphaFoldDB" id="A0A7S3PQ61"/>
<evidence type="ECO:0000259" key="2">
    <source>
        <dbReference type="Pfam" id="PF04696"/>
    </source>
</evidence>
<dbReference type="Pfam" id="PF04696">
    <property type="entry name" value="Pinin_SDK_memA"/>
    <property type="match status" value="1"/>
</dbReference>
<reference evidence="3" key="1">
    <citation type="submission" date="2021-01" db="EMBL/GenBank/DDBJ databases">
        <authorList>
            <person name="Corre E."/>
            <person name="Pelletier E."/>
            <person name="Niang G."/>
            <person name="Scheremetjew M."/>
            <person name="Finn R."/>
            <person name="Kale V."/>
            <person name="Holt S."/>
            <person name="Cochrane G."/>
            <person name="Meng A."/>
            <person name="Brown T."/>
            <person name="Cohen L."/>
        </authorList>
    </citation>
    <scope>NUCLEOTIDE SEQUENCE</scope>
    <source>
        <strain evidence="3">GSBS06</strain>
    </source>
</reference>
<feature type="region of interest" description="Disordered" evidence="1">
    <location>
        <begin position="150"/>
        <end position="170"/>
    </location>
</feature>
<evidence type="ECO:0000256" key="1">
    <source>
        <dbReference type="SAM" id="MobiDB-lite"/>
    </source>
</evidence>
<evidence type="ECO:0000313" key="3">
    <source>
        <dbReference type="EMBL" id="CAE0446921.1"/>
    </source>
</evidence>
<dbReference type="InterPro" id="IPR006786">
    <property type="entry name" value="Pinin_SDK_MemA"/>
</dbReference>
<dbReference type="EMBL" id="HBIN01022028">
    <property type="protein sequence ID" value="CAE0446921.1"/>
    <property type="molecule type" value="Transcribed_RNA"/>
</dbReference>
<proteinExistence type="predicted"/>
<feature type="compositionally biased region" description="Basic and acidic residues" evidence="1">
    <location>
        <begin position="33"/>
        <end position="56"/>
    </location>
</feature>
<name>A0A7S3PQ61_9STRA</name>
<feature type="domain" description="Pinin/SDK/MemA protein" evidence="2">
    <location>
        <begin position="41"/>
        <end position="121"/>
    </location>
</feature>
<accession>A0A7S3PQ61</accession>
<gene>
    <name evidence="3" type="ORF">ASTO00021_LOCUS16911</name>
</gene>